<evidence type="ECO:0000313" key="1">
    <source>
        <dbReference type="EMBL" id="EQD40579.1"/>
    </source>
</evidence>
<reference evidence="1" key="2">
    <citation type="journal article" date="2014" name="ISME J.">
        <title>Microbial stratification in low pH oxic and suboxic macroscopic growths along an acid mine drainage.</title>
        <authorList>
            <person name="Mendez-Garcia C."/>
            <person name="Mesa V."/>
            <person name="Sprenger R.R."/>
            <person name="Richter M."/>
            <person name="Diez M.S."/>
            <person name="Solano J."/>
            <person name="Bargiela R."/>
            <person name="Golyshina O.V."/>
            <person name="Manteca A."/>
            <person name="Ramos J.L."/>
            <person name="Gallego J.R."/>
            <person name="Llorente I."/>
            <person name="Martins Dos Santos V.A."/>
            <person name="Jensen O.N."/>
            <person name="Pelaez A.I."/>
            <person name="Sanchez J."/>
            <person name="Ferrer M."/>
        </authorList>
    </citation>
    <scope>NUCLEOTIDE SEQUENCE</scope>
</reference>
<dbReference type="EMBL" id="AUZX01012049">
    <property type="protein sequence ID" value="EQD40579.1"/>
    <property type="molecule type" value="Genomic_DNA"/>
</dbReference>
<feature type="non-terminal residue" evidence="1">
    <location>
        <position position="1"/>
    </location>
</feature>
<comment type="caution">
    <text evidence="1">The sequence shown here is derived from an EMBL/GenBank/DDBJ whole genome shotgun (WGS) entry which is preliminary data.</text>
</comment>
<proteinExistence type="predicted"/>
<gene>
    <name evidence="1" type="ORF">B1A_16391</name>
</gene>
<name>T1AHW6_9ZZZZ</name>
<organism evidence="1">
    <name type="scientific">mine drainage metagenome</name>
    <dbReference type="NCBI Taxonomy" id="410659"/>
    <lineage>
        <taxon>unclassified sequences</taxon>
        <taxon>metagenomes</taxon>
        <taxon>ecological metagenomes</taxon>
    </lineage>
</organism>
<dbReference type="AlphaFoldDB" id="T1AHW6"/>
<dbReference type="Gene3D" id="3.10.105.10">
    <property type="entry name" value="Dipeptide-binding Protein, Domain 3"/>
    <property type="match status" value="1"/>
</dbReference>
<sequence length="150" mass="17104">ERIWQSNLRQIGINLVLHNYPANTFFGTVMPSGKTGAQSGGWDLGEFTWTNRYDPGVVSAFNLASWSIPNDNFGAFRSTQLDTLLQKEQALTANAQRKPVFWQIQTLERQLEPDIFLYSEPEIDTAINITGYQPNPISGDTWNCYDWQLK</sequence>
<dbReference type="SUPFAM" id="SSF53850">
    <property type="entry name" value="Periplasmic binding protein-like II"/>
    <property type="match status" value="1"/>
</dbReference>
<accession>T1AHW6</accession>
<protein>
    <submittedName>
        <fullName evidence="1">Extracellular solute-binding protein family 5</fullName>
    </submittedName>
</protein>
<reference evidence="1" key="1">
    <citation type="submission" date="2013-08" db="EMBL/GenBank/DDBJ databases">
        <authorList>
            <person name="Mendez C."/>
            <person name="Richter M."/>
            <person name="Ferrer M."/>
            <person name="Sanchez J."/>
        </authorList>
    </citation>
    <scope>NUCLEOTIDE SEQUENCE</scope>
</reference>